<evidence type="ECO:0000313" key="4">
    <source>
        <dbReference type="EMBL" id="HDD53478.1"/>
    </source>
</evidence>
<dbReference type="SMART" id="SM00422">
    <property type="entry name" value="HTH_MERR"/>
    <property type="match status" value="1"/>
</dbReference>
<dbReference type="InterPro" id="IPR000551">
    <property type="entry name" value="MerR-type_HTH_dom"/>
</dbReference>
<evidence type="ECO:0000259" key="3">
    <source>
        <dbReference type="PROSITE" id="PS50937"/>
    </source>
</evidence>
<dbReference type="Gene3D" id="1.10.1660.10">
    <property type="match status" value="1"/>
</dbReference>
<dbReference type="InterPro" id="IPR009061">
    <property type="entry name" value="DNA-bd_dom_put_sf"/>
</dbReference>
<reference evidence="4" key="1">
    <citation type="journal article" date="2020" name="mSystems">
        <title>Genome- and Community-Level Interaction Insights into Carbon Utilization and Element Cycling Functions of Hydrothermarchaeota in Hydrothermal Sediment.</title>
        <authorList>
            <person name="Zhou Z."/>
            <person name="Liu Y."/>
            <person name="Xu W."/>
            <person name="Pan J."/>
            <person name="Luo Z.H."/>
            <person name="Li M."/>
        </authorList>
    </citation>
    <scope>NUCLEOTIDE SEQUENCE [LARGE SCALE GENOMIC DNA]</scope>
    <source>
        <strain evidence="4">HyVt-115</strain>
    </source>
</reference>
<dbReference type="GO" id="GO:0003700">
    <property type="term" value="F:DNA-binding transcription factor activity"/>
    <property type="evidence" value="ECO:0007669"/>
    <property type="project" value="InterPro"/>
</dbReference>
<organism evidence="4">
    <name type="scientific">Thermosulfidibacter takaii</name>
    <dbReference type="NCBI Taxonomy" id="412593"/>
    <lineage>
        <taxon>Bacteria</taxon>
        <taxon>Pseudomonadati</taxon>
        <taxon>Thermosulfidibacterota</taxon>
        <taxon>Thermosulfidibacteria</taxon>
        <taxon>Thermosulfidibacterales</taxon>
        <taxon>Thermosulfidibacteraceae</taxon>
    </lineage>
</organism>
<evidence type="ECO:0000256" key="1">
    <source>
        <dbReference type="ARBA" id="ARBA00023125"/>
    </source>
</evidence>
<dbReference type="InterPro" id="IPR047057">
    <property type="entry name" value="MerR_fam"/>
</dbReference>
<dbReference type="PANTHER" id="PTHR30204:SF58">
    <property type="entry name" value="HTH-TYPE TRANSCRIPTIONAL REGULATOR YFMP"/>
    <property type="match status" value="1"/>
</dbReference>
<protein>
    <submittedName>
        <fullName evidence="4">MerR family transcriptional regulator</fullName>
    </submittedName>
</protein>
<evidence type="ECO:0000256" key="2">
    <source>
        <dbReference type="SAM" id="MobiDB-lite"/>
    </source>
</evidence>
<feature type="region of interest" description="Disordered" evidence="2">
    <location>
        <begin position="213"/>
        <end position="238"/>
    </location>
</feature>
<dbReference type="Gene3D" id="3.30.420.130">
    <property type="entry name" value="Dinitrogenase iron-molybdenum cofactor biosynthesis domain"/>
    <property type="match status" value="1"/>
</dbReference>
<dbReference type="PANTHER" id="PTHR30204">
    <property type="entry name" value="REDOX-CYCLING DRUG-SENSING TRANSCRIPTIONAL ACTIVATOR SOXR"/>
    <property type="match status" value="1"/>
</dbReference>
<dbReference type="InterPro" id="IPR003731">
    <property type="entry name" value="Di-Nase_FeMo-co_biosynth"/>
</dbReference>
<feature type="domain" description="HTH merR-type" evidence="3">
    <location>
        <begin position="6"/>
        <end position="73"/>
    </location>
</feature>
<name>A0A7C0YBM4_9BACT</name>
<dbReference type="AlphaFoldDB" id="A0A7C0YBM4"/>
<dbReference type="InterPro" id="IPR036105">
    <property type="entry name" value="DiNase_FeMo-co_biosyn_sf"/>
</dbReference>
<dbReference type="EMBL" id="DQWS01000198">
    <property type="protein sequence ID" value="HDD53478.1"/>
    <property type="molecule type" value="Genomic_DNA"/>
</dbReference>
<dbReference type="PROSITE" id="PS00552">
    <property type="entry name" value="HTH_MERR_1"/>
    <property type="match status" value="1"/>
</dbReference>
<dbReference type="CDD" id="cd00851">
    <property type="entry name" value="MTH1175"/>
    <property type="match status" value="1"/>
</dbReference>
<dbReference type="PROSITE" id="PS50937">
    <property type="entry name" value="HTH_MERR_2"/>
    <property type="match status" value="1"/>
</dbReference>
<dbReference type="PRINTS" id="PR00040">
    <property type="entry name" value="HTHMERR"/>
</dbReference>
<dbReference type="SUPFAM" id="SSF53146">
    <property type="entry name" value="Nitrogenase accessory factor-like"/>
    <property type="match status" value="1"/>
</dbReference>
<dbReference type="GO" id="GO:0003677">
    <property type="term" value="F:DNA binding"/>
    <property type="evidence" value="ECO:0007669"/>
    <property type="project" value="UniProtKB-KW"/>
</dbReference>
<dbReference type="InterPro" id="IPR033913">
    <property type="entry name" value="MTH1175_dom"/>
</dbReference>
<proteinExistence type="predicted"/>
<dbReference type="Proteomes" id="UP000885690">
    <property type="component" value="Unassembled WGS sequence"/>
</dbReference>
<gene>
    <name evidence="4" type="ORF">ENF32_05360</name>
</gene>
<accession>A0A7C0YBM4</accession>
<dbReference type="Pfam" id="PF13411">
    <property type="entry name" value="MerR_1"/>
    <property type="match status" value="1"/>
</dbReference>
<keyword evidence="1" id="KW-0238">DNA-binding</keyword>
<dbReference type="SUPFAM" id="SSF46955">
    <property type="entry name" value="Putative DNA-binding domain"/>
    <property type="match status" value="1"/>
</dbReference>
<dbReference type="Pfam" id="PF02579">
    <property type="entry name" value="Nitro_FeMo-Co"/>
    <property type="match status" value="1"/>
</dbReference>
<feature type="compositionally biased region" description="Basic and acidic residues" evidence="2">
    <location>
        <begin position="217"/>
        <end position="238"/>
    </location>
</feature>
<comment type="caution">
    <text evidence="4">The sequence shown here is derived from an EMBL/GenBank/DDBJ whole genome shotgun (WGS) entry which is preliminary data.</text>
</comment>
<sequence length="238" mass="26745">MEDEPVYTIGVVSKMLGVHPRTLRIYEEEGLISPRRIGGKRYYSESDLHRLRCIRALLEEGVNIAGIKRLLSLAPCWRVLKCPVKKRELCSWYKIHGRWKMRIAFATEDNRGLEAQVSSHFRIAPFFTFVDLDPDGEVVSVEVKENPFAQVHGPGLVPGFIRDEEADMVVAGGMGVRAAEFMRRVGVEPVVGAQGRVMDVLRAILAGEEFEGSLCSPHDDSRECKKHQAEGEGRRAKD</sequence>